<accession>A0ABQ8F8N4</accession>
<keyword evidence="6" id="KW-1185">Reference proteome</keyword>
<proteinExistence type="predicted"/>
<reference evidence="5 6" key="1">
    <citation type="submission" date="2021-02" db="EMBL/GenBank/DDBJ databases">
        <title>Variation within the Batrachochytrium salamandrivorans European outbreak.</title>
        <authorList>
            <person name="Kelly M."/>
            <person name="Pasmans F."/>
            <person name="Shea T.P."/>
            <person name="Munoz J.F."/>
            <person name="Carranza S."/>
            <person name="Cuomo C.A."/>
            <person name="Martel A."/>
        </authorList>
    </citation>
    <scope>NUCLEOTIDE SEQUENCE [LARGE SCALE GENOMIC DNA]</scope>
    <source>
        <strain evidence="5 6">AMFP18/2</strain>
    </source>
</reference>
<dbReference type="Pfam" id="PF13634">
    <property type="entry name" value="Nucleoporin_FG"/>
    <property type="match status" value="1"/>
</dbReference>
<dbReference type="PANTHER" id="PTHR13000">
    <property type="entry name" value="NUCLEOPORIN P54"/>
    <property type="match status" value="1"/>
</dbReference>
<comment type="caution">
    <text evidence="5">The sequence shown here is derived from an EMBL/GenBank/DDBJ whole genome shotgun (WGS) entry which is preliminary data.</text>
</comment>
<sequence length="471" mass="49626">MFGSGGAPAFGAAPATNFGFGAAPGQQQSSLFGAPTSQPQTSGFLGATANAGGGLAAQAKPPAFGGFGTAAPASTMGASLFGSAAPASTMGASLFGSAAPASTMGTSLFGSAAPASTMGTSLFGSAAPPTSQFGAPPATGLSGSLFGNASTASAPGGMGAGSLFGQAKPALTGFGAAPAATGGLFGQAKPAAPAFGMSAGVFGQQPAAAASGLFGQPQPQQQVQQQQNQIVEAIQAMEAYWNPQSPQCNFKFYFYNMVHQSEAHLYQPPPHEIGTYQQAQLNNPDPTCMVPVLAVGFGDLKKRMEVQERQQAVHKEKLEMIASRVDALKTKHFVDTLIKLDEYKRRQRQMVHKTYMLMKTVQILRNRGYSIRADEEALRSRLEAMERDLQKPSIFRGRLNEIWAQLQQLKDSKRMSEDATFSVVNEEALTPVLEALSEMQNGLGQFTKLIQSDQRNLEVMTQAYSETPYLR</sequence>
<dbReference type="PANTHER" id="PTHR13000:SF0">
    <property type="entry name" value="NUCLEOPORIN P54"/>
    <property type="match status" value="1"/>
</dbReference>
<evidence type="ECO:0000313" key="5">
    <source>
        <dbReference type="EMBL" id="KAH6593502.1"/>
    </source>
</evidence>
<name>A0ABQ8F8N4_9FUNG</name>
<keyword evidence="3" id="KW-0539">Nucleus</keyword>
<evidence type="ECO:0000256" key="1">
    <source>
        <dbReference type="ARBA" id="ARBA00004123"/>
    </source>
</evidence>
<dbReference type="Gene3D" id="1.20.5.490">
    <property type="entry name" value="Single helix bin"/>
    <property type="match status" value="1"/>
</dbReference>
<dbReference type="InterPro" id="IPR025574">
    <property type="entry name" value="Nucleoporin_FG_rpt"/>
</dbReference>
<organism evidence="5 6">
    <name type="scientific">Batrachochytrium salamandrivorans</name>
    <dbReference type="NCBI Taxonomy" id="1357716"/>
    <lineage>
        <taxon>Eukaryota</taxon>
        <taxon>Fungi</taxon>
        <taxon>Fungi incertae sedis</taxon>
        <taxon>Chytridiomycota</taxon>
        <taxon>Chytridiomycota incertae sedis</taxon>
        <taxon>Chytridiomycetes</taxon>
        <taxon>Rhizophydiales</taxon>
        <taxon>Rhizophydiales incertae sedis</taxon>
        <taxon>Batrachochytrium</taxon>
    </lineage>
</organism>
<comment type="subcellular location">
    <subcellularLocation>
        <location evidence="1">Nucleus</location>
    </subcellularLocation>
</comment>
<dbReference type="InterPro" id="IPR024864">
    <property type="entry name" value="Nup54/Nup57/Nup44"/>
</dbReference>
<protein>
    <recommendedName>
        <fullName evidence="4">Nucleoporin Nup54 alpha-helical domain-containing protein</fullName>
    </recommendedName>
</protein>
<feature type="domain" description="Nucleoporin Nup54 alpha-helical" evidence="4">
    <location>
        <begin position="268"/>
        <end position="406"/>
    </location>
</feature>
<evidence type="ECO:0000313" key="6">
    <source>
        <dbReference type="Proteomes" id="UP001648503"/>
    </source>
</evidence>
<keyword evidence="2" id="KW-0813">Transport</keyword>
<evidence type="ECO:0000256" key="2">
    <source>
        <dbReference type="ARBA" id="ARBA00022448"/>
    </source>
</evidence>
<evidence type="ECO:0000259" key="4">
    <source>
        <dbReference type="Pfam" id="PF13874"/>
    </source>
</evidence>
<gene>
    <name evidence="5" type="ORF">BASA50_007312</name>
</gene>
<evidence type="ECO:0000256" key="3">
    <source>
        <dbReference type="ARBA" id="ARBA00023242"/>
    </source>
</evidence>
<dbReference type="InterPro" id="IPR025712">
    <property type="entry name" value="Nup54_alpha-helical_dom"/>
</dbReference>
<dbReference type="Pfam" id="PF13874">
    <property type="entry name" value="Nup54"/>
    <property type="match status" value="1"/>
</dbReference>
<dbReference type="Proteomes" id="UP001648503">
    <property type="component" value="Unassembled WGS sequence"/>
</dbReference>
<dbReference type="EMBL" id="JAFCIX010000354">
    <property type="protein sequence ID" value="KAH6593502.1"/>
    <property type="molecule type" value="Genomic_DNA"/>
</dbReference>